<dbReference type="HOGENOM" id="CLU_001771_0_3_7"/>
<dbReference type="EMBL" id="AZHX01001242">
    <property type="protein sequence ID" value="ETX04352.1"/>
    <property type="molecule type" value="Genomic_DNA"/>
</dbReference>
<feature type="transmembrane region" description="Helical" evidence="21">
    <location>
        <begin position="258"/>
        <end position="277"/>
    </location>
</feature>
<dbReference type="Pfam" id="PF00403">
    <property type="entry name" value="HMA"/>
    <property type="match status" value="2"/>
</dbReference>
<evidence type="ECO:0000256" key="5">
    <source>
        <dbReference type="ARBA" id="ARBA00022475"/>
    </source>
</evidence>
<dbReference type="InterPro" id="IPR036163">
    <property type="entry name" value="HMA_dom_sf"/>
</dbReference>
<accession>W4M408</accession>
<dbReference type="Gene3D" id="3.40.50.1000">
    <property type="entry name" value="HAD superfamily/HAD-like"/>
    <property type="match status" value="1"/>
</dbReference>
<dbReference type="PANTHER" id="PTHR43520:SF8">
    <property type="entry name" value="P-TYPE CU(+) TRANSPORTER"/>
    <property type="match status" value="1"/>
</dbReference>
<dbReference type="GO" id="GO:0043682">
    <property type="term" value="F:P-type divalent copper transporter activity"/>
    <property type="evidence" value="ECO:0007669"/>
    <property type="project" value="TreeGrafter"/>
</dbReference>
<comment type="subcellular location">
    <subcellularLocation>
        <location evidence="1">Cell membrane</location>
        <topology evidence="1">Multi-pass membrane protein</topology>
    </subcellularLocation>
</comment>
<dbReference type="Proteomes" id="UP000019140">
    <property type="component" value="Unassembled WGS sequence"/>
</dbReference>
<dbReference type="PROSITE" id="PS00154">
    <property type="entry name" value="ATPASE_E1_E2"/>
    <property type="match status" value="1"/>
</dbReference>
<dbReference type="CDD" id="cd02094">
    <property type="entry name" value="P-type_ATPase_Cu-like"/>
    <property type="match status" value="1"/>
</dbReference>
<dbReference type="GO" id="GO:0060003">
    <property type="term" value="P:copper ion export"/>
    <property type="evidence" value="ECO:0007669"/>
    <property type="project" value="UniProtKB-ARBA"/>
</dbReference>
<evidence type="ECO:0000313" key="23">
    <source>
        <dbReference type="EMBL" id="ETX04352.1"/>
    </source>
</evidence>
<reference evidence="23 24" key="1">
    <citation type="journal article" date="2014" name="Nature">
        <title>An environmental bacterial taxon with a large and distinct metabolic repertoire.</title>
        <authorList>
            <person name="Wilson M.C."/>
            <person name="Mori T."/>
            <person name="Ruckert C."/>
            <person name="Uria A.R."/>
            <person name="Helf M.J."/>
            <person name="Takada K."/>
            <person name="Gernert C."/>
            <person name="Steffens U.A."/>
            <person name="Heycke N."/>
            <person name="Schmitt S."/>
            <person name="Rinke C."/>
            <person name="Helfrich E.J."/>
            <person name="Brachmann A.O."/>
            <person name="Gurgui C."/>
            <person name="Wakimoto T."/>
            <person name="Kracht M."/>
            <person name="Crusemann M."/>
            <person name="Hentschel U."/>
            <person name="Abe I."/>
            <person name="Matsunaga S."/>
            <person name="Kalinowski J."/>
            <person name="Takeyama H."/>
            <person name="Piel J."/>
        </authorList>
    </citation>
    <scope>NUCLEOTIDE SEQUENCE [LARGE SCALE GENOMIC DNA]</scope>
    <source>
        <strain evidence="24">TSY2</strain>
    </source>
</reference>
<keyword evidence="15 21" id="KW-1133">Transmembrane helix</keyword>
<dbReference type="CDD" id="cd00371">
    <property type="entry name" value="HMA"/>
    <property type="match status" value="2"/>
</dbReference>
<dbReference type="Pfam" id="PF00122">
    <property type="entry name" value="E1-E2_ATPase"/>
    <property type="match status" value="1"/>
</dbReference>
<evidence type="ECO:0000256" key="19">
    <source>
        <dbReference type="ARBA" id="ARBA00033239"/>
    </source>
</evidence>
<feature type="transmembrane region" description="Helical" evidence="21">
    <location>
        <begin position="780"/>
        <end position="798"/>
    </location>
</feature>
<dbReference type="SFLD" id="SFLDF00027">
    <property type="entry name" value="p-type_atpase"/>
    <property type="match status" value="1"/>
</dbReference>
<feature type="domain" description="HMA" evidence="22">
    <location>
        <begin position="72"/>
        <end position="138"/>
    </location>
</feature>
<dbReference type="FunFam" id="2.70.150.10:FF:000020">
    <property type="entry name" value="Copper-exporting P-type ATPase A"/>
    <property type="match status" value="1"/>
</dbReference>
<evidence type="ECO:0000256" key="6">
    <source>
        <dbReference type="ARBA" id="ARBA00022553"/>
    </source>
</evidence>
<dbReference type="SUPFAM" id="SSF81653">
    <property type="entry name" value="Calcium ATPase, transduction domain A"/>
    <property type="match status" value="1"/>
</dbReference>
<dbReference type="InterPro" id="IPR017969">
    <property type="entry name" value="Heavy-metal-associated_CS"/>
</dbReference>
<feature type="domain" description="HMA" evidence="22">
    <location>
        <begin position="4"/>
        <end position="70"/>
    </location>
</feature>
<dbReference type="GO" id="GO:0005524">
    <property type="term" value="F:ATP binding"/>
    <property type="evidence" value="ECO:0007669"/>
    <property type="project" value="UniProtKB-UniRule"/>
</dbReference>
<comment type="caution">
    <text evidence="23">The sequence shown here is derived from an EMBL/GenBank/DDBJ whole genome shotgun (WGS) entry which is preliminary data.</text>
</comment>
<dbReference type="AlphaFoldDB" id="W4M408"/>
<comment type="catalytic activity">
    <reaction evidence="20">
        <text>Cu(+)(in) + ATP + H2O = Cu(+)(out) + ADP + phosphate + H(+)</text>
        <dbReference type="Rhea" id="RHEA:25792"/>
        <dbReference type="ChEBI" id="CHEBI:15377"/>
        <dbReference type="ChEBI" id="CHEBI:15378"/>
        <dbReference type="ChEBI" id="CHEBI:30616"/>
        <dbReference type="ChEBI" id="CHEBI:43474"/>
        <dbReference type="ChEBI" id="CHEBI:49552"/>
        <dbReference type="ChEBI" id="CHEBI:456216"/>
        <dbReference type="EC" id="7.2.2.8"/>
    </reaction>
</comment>
<dbReference type="InterPro" id="IPR023214">
    <property type="entry name" value="HAD_sf"/>
</dbReference>
<sequence length="810" mass="85942">MATTQLDVPIGGMTCAGCAARIENGLRTFPGIQTAQVNFATEKATLHYESETLTTAQIIGHIADIGYQVPLERLTIPISGMHCASCAATIERALQQIEGVAEANVNLATEQAAVVYLPTQVEPAALRQAIRSAGYEPHDTHTELATGPSTETRKAAEHRTLARHVIASAILSFFIFMGSMASALAPSWLQHPYVLLLLATPVQFWFGRPFYQGFWAALKHKTADMNTLVAIGTSAAYGYSLAATLIPDTFERLGMGSHVYFDTAAMIITLILLGRLLEARARGKTSAAMRQLMGLRAVTARVLRDDTELDVPVETVQIGDLLRVRPGEKVPVDGTLVSGHGVLNEAMLTGESLPVDKGPGEDVFGATLNSTGSFTMRATRVGQGTMLSQIIRMVEAAQGSKAPIQRLADVVASWFVPIVLGLAVLTFLIWVVLGPPPVLTFALLNFVAVLIIACPCALGLATPTAIMVGTGKGAEHGVLFKNSASLETAHKLGAIILDKTGTLTRGQPVVTDILPHHGYRESDVLRLAASAEQGSEHPLAQALVEAAHNQGLTCSDVQDFKVMPGHGIRAAVDAHTVWVGNHTLMQMAEVPLDKADETATRLAEAGKTPIFIAIDGRHAGVIALADTLKPHAKEAVAALRGLGLEVLMLTGDHRRTAGAIADELGIGHVLAEVLPEDKARQVQQLQAAGQRVAMVGDGINDAPALAQADIGIAIGTGTDIAMETADCTLVSDDLRGIVTAIQLSRRTMRTIKQNLFWAFIYNVVGIPLAAGVLYPVFGVLLSPVFAAAAMAMSSVSVLSNSLRLRRFRPS</sequence>
<dbReference type="InterPro" id="IPR001757">
    <property type="entry name" value="P_typ_ATPase"/>
</dbReference>
<keyword evidence="16" id="KW-0186">Copper</keyword>
<dbReference type="PANTHER" id="PTHR43520">
    <property type="entry name" value="ATP7, ISOFORM B"/>
    <property type="match status" value="1"/>
</dbReference>
<protein>
    <recommendedName>
        <fullName evidence="3">P-type Cu(+) transporter</fullName>
        <ecNumber evidence="3">7.2.2.8</ecNumber>
    </recommendedName>
    <alternativeName>
        <fullName evidence="19">Cu(+)-exporting ATPase</fullName>
    </alternativeName>
</protein>
<evidence type="ECO:0000256" key="7">
    <source>
        <dbReference type="ARBA" id="ARBA00022692"/>
    </source>
</evidence>
<dbReference type="GO" id="GO:0005886">
    <property type="term" value="C:plasma membrane"/>
    <property type="evidence" value="ECO:0007669"/>
    <property type="project" value="UniProtKB-SubCell"/>
</dbReference>
<dbReference type="FunFam" id="3.30.70.100:FF:000005">
    <property type="entry name" value="Copper-exporting P-type ATPase A"/>
    <property type="match status" value="2"/>
</dbReference>
<feature type="transmembrane region" description="Helical" evidence="21">
    <location>
        <begin position="227"/>
        <end position="246"/>
    </location>
</feature>
<dbReference type="Gene3D" id="3.40.1110.10">
    <property type="entry name" value="Calcium-transporting ATPase, cytoplasmic domain N"/>
    <property type="match status" value="1"/>
</dbReference>
<name>W4M408_9BACT</name>
<comment type="similarity">
    <text evidence="2 21">Belongs to the cation transport ATPase (P-type) (TC 3.A.3) family. Type IB subfamily.</text>
</comment>
<dbReference type="PROSITE" id="PS01047">
    <property type="entry name" value="HMA_1"/>
    <property type="match status" value="2"/>
</dbReference>
<evidence type="ECO:0000256" key="14">
    <source>
        <dbReference type="ARBA" id="ARBA00022967"/>
    </source>
</evidence>
<keyword evidence="4" id="KW-0813">Transport</keyword>
<dbReference type="NCBIfam" id="TIGR00003">
    <property type="entry name" value="copper ion binding protein"/>
    <property type="match status" value="1"/>
</dbReference>
<dbReference type="GO" id="GO:0005507">
    <property type="term" value="F:copper ion binding"/>
    <property type="evidence" value="ECO:0007669"/>
    <property type="project" value="InterPro"/>
</dbReference>
<keyword evidence="6" id="KW-0597">Phosphoprotein</keyword>
<dbReference type="InterPro" id="IPR036412">
    <property type="entry name" value="HAD-like_sf"/>
</dbReference>
<keyword evidence="5 21" id="KW-1003">Cell membrane</keyword>
<evidence type="ECO:0000256" key="12">
    <source>
        <dbReference type="ARBA" id="ARBA00022840"/>
    </source>
</evidence>
<dbReference type="InterPro" id="IPR044492">
    <property type="entry name" value="P_typ_ATPase_HD_dom"/>
</dbReference>
<dbReference type="EC" id="7.2.2.8" evidence="3"/>
<evidence type="ECO:0000256" key="9">
    <source>
        <dbReference type="ARBA" id="ARBA00022737"/>
    </source>
</evidence>
<keyword evidence="14" id="KW-1278">Translocase</keyword>
<feature type="transmembrane region" description="Helical" evidence="21">
    <location>
        <begin position="188"/>
        <end position="206"/>
    </location>
</feature>
<dbReference type="Pfam" id="PF00702">
    <property type="entry name" value="Hydrolase"/>
    <property type="match status" value="1"/>
</dbReference>
<keyword evidence="18 21" id="KW-0472">Membrane</keyword>
<evidence type="ECO:0000256" key="4">
    <source>
        <dbReference type="ARBA" id="ARBA00022448"/>
    </source>
</evidence>
<keyword evidence="8 21" id="KW-0479">Metal-binding</keyword>
<dbReference type="NCBIfam" id="TIGR01494">
    <property type="entry name" value="ATPase_P-type"/>
    <property type="match status" value="1"/>
</dbReference>
<dbReference type="PRINTS" id="PR00119">
    <property type="entry name" value="CATATPASE"/>
</dbReference>
<keyword evidence="10 21" id="KW-0547">Nucleotide-binding</keyword>
<dbReference type="NCBIfam" id="TIGR01525">
    <property type="entry name" value="ATPase-IB_hvy"/>
    <property type="match status" value="1"/>
</dbReference>
<dbReference type="InterPro" id="IPR023299">
    <property type="entry name" value="ATPase_P-typ_cyto_dom_N"/>
</dbReference>
<evidence type="ECO:0000256" key="1">
    <source>
        <dbReference type="ARBA" id="ARBA00004651"/>
    </source>
</evidence>
<dbReference type="GO" id="GO:0016887">
    <property type="term" value="F:ATP hydrolysis activity"/>
    <property type="evidence" value="ECO:0007669"/>
    <property type="project" value="InterPro"/>
</dbReference>
<dbReference type="GO" id="GO:0055070">
    <property type="term" value="P:copper ion homeostasis"/>
    <property type="evidence" value="ECO:0007669"/>
    <property type="project" value="TreeGrafter"/>
</dbReference>
<dbReference type="InterPro" id="IPR006121">
    <property type="entry name" value="HMA_dom"/>
</dbReference>
<keyword evidence="9" id="KW-0677">Repeat</keyword>
<organism evidence="23 24">
    <name type="scientific">Candidatus Entotheonella gemina</name>
    <dbReference type="NCBI Taxonomy" id="1429439"/>
    <lineage>
        <taxon>Bacteria</taxon>
        <taxon>Pseudomonadati</taxon>
        <taxon>Nitrospinota/Tectimicrobiota group</taxon>
        <taxon>Candidatus Tectimicrobiota</taxon>
        <taxon>Candidatus Entotheonellia</taxon>
        <taxon>Candidatus Entotheonellales</taxon>
        <taxon>Candidatus Entotheonellaceae</taxon>
        <taxon>Candidatus Entotheonella</taxon>
    </lineage>
</organism>
<keyword evidence="13" id="KW-0460">Magnesium</keyword>
<dbReference type="SUPFAM" id="SSF81665">
    <property type="entry name" value="Calcium ATPase, transmembrane domain M"/>
    <property type="match status" value="1"/>
</dbReference>
<evidence type="ECO:0000256" key="15">
    <source>
        <dbReference type="ARBA" id="ARBA00022989"/>
    </source>
</evidence>
<evidence type="ECO:0000256" key="18">
    <source>
        <dbReference type="ARBA" id="ARBA00023136"/>
    </source>
</evidence>
<gene>
    <name evidence="23" type="ORF">ETSY2_29305</name>
</gene>
<proteinExistence type="inferred from homology"/>
<evidence type="ECO:0000259" key="22">
    <source>
        <dbReference type="PROSITE" id="PS50846"/>
    </source>
</evidence>
<dbReference type="PATRIC" id="fig|1429439.4.peg.4971"/>
<evidence type="ECO:0000256" key="21">
    <source>
        <dbReference type="RuleBase" id="RU362081"/>
    </source>
</evidence>
<feature type="transmembrane region" description="Helical" evidence="21">
    <location>
        <begin position="439"/>
        <end position="462"/>
    </location>
</feature>
<dbReference type="InterPro" id="IPR008250">
    <property type="entry name" value="ATPase_P-typ_transduc_dom_A_sf"/>
</dbReference>
<dbReference type="FunFam" id="3.40.50.1000:FF:000144">
    <property type="entry name" value="copper-transporting ATPase 1 isoform X2"/>
    <property type="match status" value="1"/>
</dbReference>
<dbReference type="InterPro" id="IPR059000">
    <property type="entry name" value="ATPase_P-type_domA"/>
</dbReference>
<evidence type="ECO:0000256" key="3">
    <source>
        <dbReference type="ARBA" id="ARBA00012517"/>
    </source>
</evidence>
<evidence type="ECO:0000256" key="8">
    <source>
        <dbReference type="ARBA" id="ARBA00022723"/>
    </source>
</evidence>
<keyword evidence="17" id="KW-0406">Ion transport</keyword>
<dbReference type="PROSITE" id="PS50846">
    <property type="entry name" value="HMA_2"/>
    <property type="match status" value="2"/>
</dbReference>
<dbReference type="InterPro" id="IPR027256">
    <property type="entry name" value="P-typ_ATPase_IB"/>
</dbReference>
<dbReference type="NCBIfam" id="TIGR01511">
    <property type="entry name" value="ATPase-IB1_Cu"/>
    <property type="match status" value="1"/>
</dbReference>
<keyword evidence="11" id="KW-0187">Copper transport</keyword>
<evidence type="ECO:0000256" key="13">
    <source>
        <dbReference type="ARBA" id="ARBA00022842"/>
    </source>
</evidence>
<evidence type="ECO:0000256" key="17">
    <source>
        <dbReference type="ARBA" id="ARBA00023065"/>
    </source>
</evidence>
<evidence type="ECO:0000256" key="11">
    <source>
        <dbReference type="ARBA" id="ARBA00022796"/>
    </source>
</evidence>
<keyword evidence="24" id="KW-1185">Reference proteome</keyword>
<dbReference type="SUPFAM" id="SSF55008">
    <property type="entry name" value="HMA, heavy metal-associated domain"/>
    <property type="match status" value="2"/>
</dbReference>
<dbReference type="InterPro" id="IPR023298">
    <property type="entry name" value="ATPase_P-typ_TM_dom_sf"/>
</dbReference>
<evidence type="ECO:0000256" key="16">
    <source>
        <dbReference type="ARBA" id="ARBA00023008"/>
    </source>
</evidence>
<dbReference type="SUPFAM" id="SSF56784">
    <property type="entry name" value="HAD-like"/>
    <property type="match status" value="1"/>
</dbReference>
<dbReference type="Gene3D" id="3.30.70.100">
    <property type="match status" value="2"/>
</dbReference>
<keyword evidence="12 21" id="KW-0067">ATP-binding</keyword>
<dbReference type="GO" id="GO:0140581">
    <property type="term" value="F:P-type monovalent copper transporter activity"/>
    <property type="evidence" value="ECO:0007669"/>
    <property type="project" value="UniProtKB-EC"/>
</dbReference>
<dbReference type="Gene3D" id="2.70.150.10">
    <property type="entry name" value="Calcium-transporting ATPase, cytoplasmic transduction domain A"/>
    <property type="match status" value="1"/>
</dbReference>
<evidence type="ECO:0000256" key="2">
    <source>
        <dbReference type="ARBA" id="ARBA00006024"/>
    </source>
</evidence>
<feature type="transmembrane region" description="Helical" evidence="21">
    <location>
        <begin position="755"/>
        <end position="774"/>
    </location>
</feature>
<dbReference type="SFLD" id="SFLDG00002">
    <property type="entry name" value="C1.7:_P-type_atpase_like"/>
    <property type="match status" value="1"/>
</dbReference>
<feature type="transmembrane region" description="Helical" evidence="21">
    <location>
        <begin position="161"/>
        <end position="182"/>
    </location>
</feature>
<dbReference type="SFLD" id="SFLDS00003">
    <property type="entry name" value="Haloacid_Dehalogenase"/>
    <property type="match status" value="1"/>
</dbReference>
<evidence type="ECO:0000256" key="20">
    <source>
        <dbReference type="ARBA" id="ARBA00049289"/>
    </source>
</evidence>
<dbReference type="PRINTS" id="PR00943">
    <property type="entry name" value="CUATPASE"/>
</dbReference>
<feature type="transmembrane region" description="Helical" evidence="21">
    <location>
        <begin position="410"/>
        <end position="433"/>
    </location>
</feature>
<dbReference type="InterPro" id="IPR006122">
    <property type="entry name" value="HMA_Cu_ion-bd"/>
</dbReference>
<evidence type="ECO:0000256" key="10">
    <source>
        <dbReference type="ARBA" id="ARBA00022741"/>
    </source>
</evidence>
<keyword evidence="7 21" id="KW-0812">Transmembrane</keyword>
<dbReference type="InterPro" id="IPR018303">
    <property type="entry name" value="ATPase_P-typ_P_site"/>
</dbReference>
<evidence type="ECO:0000313" key="24">
    <source>
        <dbReference type="Proteomes" id="UP000019140"/>
    </source>
</evidence>